<evidence type="ECO:0000313" key="8">
    <source>
        <dbReference type="Proteomes" id="UP000503011"/>
    </source>
</evidence>
<dbReference type="GO" id="GO:0046872">
    <property type="term" value="F:metal ion binding"/>
    <property type="evidence" value="ECO:0007669"/>
    <property type="project" value="UniProtKB-KW"/>
</dbReference>
<evidence type="ECO:0000256" key="5">
    <source>
        <dbReference type="SAM" id="MobiDB-lite"/>
    </source>
</evidence>
<dbReference type="AlphaFoldDB" id="A0A6F8YR58"/>
<dbReference type="InterPro" id="IPR017900">
    <property type="entry name" value="4Fe4S_Fe_S_CS"/>
</dbReference>
<keyword evidence="3" id="KW-0408">Iron</keyword>
<name>A0A6F8YR58_9ACTN</name>
<feature type="region of interest" description="Disordered" evidence="5">
    <location>
        <begin position="391"/>
        <end position="426"/>
    </location>
</feature>
<dbReference type="GO" id="GO:0051539">
    <property type="term" value="F:4 iron, 4 sulfur cluster binding"/>
    <property type="evidence" value="ECO:0007669"/>
    <property type="project" value="UniProtKB-KW"/>
</dbReference>
<reference evidence="7 8" key="2">
    <citation type="submission" date="2020-03" db="EMBL/GenBank/DDBJ databases">
        <authorList>
            <person name="Ichikawa N."/>
            <person name="Kimura A."/>
            <person name="Kitahashi Y."/>
            <person name="Uohara A."/>
        </authorList>
    </citation>
    <scope>NUCLEOTIDE SEQUENCE [LARGE SCALE GENOMIC DNA]</scope>
    <source>
        <strain evidence="7 8">NBRC 105367</strain>
    </source>
</reference>
<dbReference type="InterPro" id="IPR004453">
    <property type="entry name" value="QueG"/>
</dbReference>
<dbReference type="EMBL" id="AP022871">
    <property type="protein sequence ID" value="BCB88582.1"/>
    <property type="molecule type" value="Genomic_DNA"/>
</dbReference>
<dbReference type="PROSITE" id="PS00198">
    <property type="entry name" value="4FE4S_FER_1"/>
    <property type="match status" value="1"/>
</dbReference>
<dbReference type="PANTHER" id="PTHR30002:SF4">
    <property type="entry name" value="EPOXYQUEUOSINE REDUCTASE"/>
    <property type="match status" value="1"/>
</dbReference>
<gene>
    <name evidence="7" type="ORF">Psuf_058950</name>
</gene>
<organism evidence="7 8">
    <name type="scientific">Phytohabitans suffuscus</name>
    <dbReference type="NCBI Taxonomy" id="624315"/>
    <lineage>
        <taxon>Bacteria</taxon>
        <taxon>Bacillati</taxon>
        <taxon>Actinomycetota</taxon>
        <taxon>Actinomycetes</taxon>
        <taxon>Micromonosporales</taxon>
        <taxon>Micromonosporaceae</taxon>
    </lineage>
</organism>
<dbReference type="InterPro" id="IPR017896">
    <property type="entry name" value="4Fe4S_Fe-S-bd"/>
</dbReference>
<keyword evidence="8" id="KW-1185">Reference proteome</keyword>
<dbReference type="KEGG" id="psuu:Psuf_058950"/>
<evidence type="ECO:0000256" key="1">
    <source>
        <dbReference type="ARBA" id="ARBA00022485"/>
    </source>
</evidence>
<accession>A0A6F8YR58</accession>
<dbReference type="Pfam" id="PF12838">
    <property type="entry name" value="Fer4_7"/>
    <property type="match status" value="1"/>
</dbReference>
<keyword evidence="2" id="KW-0479">Metal-binding</keyword>
<dbReference type="GO" id="GO:0052693">
    <property type="term" value="F:epoxyqueuosine reductase activity"/>
    <property type="evidence" value="ECO:0007669"/>
    <property type="project" value="TreeGrafter"/>
</dbReference>
<evidence type="ECO:0000313" key="7">
    <source>
        <dbReference type="EMBL" id="BCB88582.1"/>
    </source>
</evidence>
<proteinExistence type="predicted"/>
<dbReference type="Gene3D" id="3.30.70.20">
    <property type="match status" value="1"/>
</dbReference>
<dbReference type="RefSeq" id="WP_173160077.1">
    <property type="nucleotide sequence ID" value="NZ_AP022871.1"/>
</dbReference>
<feature type="domain" description="4Fe-4S ferredoxin-type" evidence="6">
    <location>
        <begin position="287"/>
        <end position="317"/>
    </location>
</feature>
<keyword evidence="1" id="KW-0004">4Fe-4S</keyword>
<dbReference type="PROSITE" id="PS51379">
    <property type="entry name" value="4FE4S_FER_2"/>
    <property type="match status" value="1"/>
</dbReference>
<reference evidence="7 8" key="1">
    <citation type="submission" date="2020-03" db="EMBL/GenBank/DDBJ databases">
        <title>Whole genome shotgun sequence of Phytohabitans suffuscus NBRC 105367.</title>
        <authorList>
            <person name="Komaki H."/>
            <person name="Tamura T."/>
        </authorList>
    </citation>
    <scope>NUCLEOTIDE SEQUENCE [LARGE SCALE GENOMIC DNA]</scope>
    <source>
        <strain evidence="7 8">NBRC 105367</strain>
    </source>
</reference>
<dbReference type="Proteomes" id="UP000503011">
    <property type="component" value="Chromosome"/>
</dbReference>
<evidence type="ECO:0000256" key="3">
    <source>
        <dbReference type="ARBA" id="ARBA00023004"/>
    </source>
</evidence>
<evidence type="ECO:0000259" key="6">
    <source>
        <dbReference type="PROSITE" id="PS51379"/>
    </source>
</evidence>
<sequence length="426" mass="47731">MKNYRRSKLGRVRLHTGVKIDHALLPVFGRLIVPRWLRRIRSLPALPIRPRELAGPWQPFDQKVPEELKTQPGILRYPEREQAAFEEIQLQDFFKLHRETMAWMAPRYWRSYLPVARRLLVARRAAHHTPRQDPPAPPPAADGAELAQRLKMKALEFGLSAVGVAPYDPKYTFEQHQGKVAGDRMVVCVLEQPHEPTQLAPSCKTENVALTTYAELLEKMLKLTAWLQSLGYKARCEDYEGESIYIHYGVQAGLGQLGLNGQLLTPQAGSRCRLAGITTNAPLAFDGPVDYGIEGVCDRCQICVRRCPAGAIPANRKEYRGVVKPKLNTKRCLPLVALADGCAVCMKVCPVQAFGLKAVIGEFERSGKILGKDTDELEGYDWPLDGRHYAPGDRPRIPAEVSLPPDWQFDPQRRQPLPAATEGATK</sequence>
<keyword evidence="4" id="KW-0411">Iron-sulfur</keyword>
<dbReference type="PANTHER" id="PTHR30002">
    <property type="entry name" value="EPOXYQUEUOSINE REDUCTASE"/>
    <property type="match status" value="1"/>
</dbReference>
<evidence type="ECO:0000256" key="4">
    <source>
        <dbReference type="ARBA" id="ARBA00023014"/>
    </source>
</evidence>
<dbReference type="GO" id="GO:0008616">
    <property type="term" value="P:tRNA queuosine(34) biosynthetic process"/>
    <property type="evidence" value="ECO:0007669"/>
    <property type="project" value="InterPro"/>
</dbReference>
<dbReference type="SUPFAM" id="SSF54862">
    <property type="entry name" value="4Fe-4S ferredoxins"/>
    <property type="match status" value="1"/>
</dbReference>
<protein>
    <recommendedName>
        <fullName evidence="6">4Fe-4S ferredoxin-type domain-containing protein</fullName>
    </recommendedName>
</protein>
<evidence type="ECO:0000256" key="2">
    <source>
        <dbReference type="ARBA" id="ARBA00022723"/>
    </source>
</evidence>